<evidence type="ECO:0000256" key="3">
    <source>
        <dbReference type="SAM" id="SignalP"/>
    </source>
</evidence>
<dbReference type="Pfam" id="PF01833">
    <property type="entry name" value="TIG"/>
    <property type="match status" value="1"/>
</dbReference>
<feature type="region of interest" description="Disordered" evidence="1">
    <location>
        <begin position="1388"/>
        <end position="1408"/>
    </location>
</feature>
<reference evidence="6 7" key="1">
    <citation type="journal article" date="2024" name="Nat. Commun.">
        <title>Phylogenomics reveals the evolutionary origins of lichenization in chlorophyte algae.</title>
        <authorList>
            <person name="Puginier C."/>
            <person name="Libourel C."/>
            <person name="Otte J."/>
            <person name="Skaloud P."/>
            <person name="Haon M."/>
            <person name="Grisel S."/>
            <person name="Petersen M."/>
            <person name="Berrin J.G."/>
            <person name="Delaux P.M."/>
            <person name="Dal Grande F."/>
            <person name="Keller J."/>
        </authorList>
    </citation>
    <scope>NUCLEOTIDE SEQUENCE [LARGE SCALE GENOMIC DNA]</scope>
    <source>
        <strain evidence="6 7">SAG 2043</strain>
    </source>
</reference>
<keyword evidence="2" id="KW-0812">Transmembrane</keyword>
<dbReference type="InterPro" id="IPR011641">
    <property type="entry name" value="Tyr-kin_ephrin_A/B_rcpt-like"/>
</dbReference>
<feature type="signal peptide" evidence="3">
    <location>
        <begin position="1"/>
        <end position="20"/>
    </location>
</feature>
<dbReference type="SUPFAM" id="SSF81296">
    <property type="entry name" value="E set domains"/>
    <property type="match status" value="1"/>
</dbReference>
<dbReference type="CDD" id="cd00185">
    <property type="entry name" value="TNFRSF"/>
    <property type="match status" value="1"/>
</dbReference>
<evidence type="ECO:0000259" key="4">
    <source>
        <dbReference type="Pfam" id="PF01833"/>
    </source>
</evidence>
<evidence type="ECO:0000256" key="2">
    <source>
        <dbReference type="SAM" id="Phobius"/>
    </source>
</evidence>
<dbReference type="Gene3D" id="2.60.40.10">
    <property type="entry name" value="Immunoglobulins"/>
    <property type="match status" value="1"/>
</dbReference>
<dbReference type="SUPFAM" id="SSF57184">
    <property type="entry name" value="Growth factor receptor domain"/>
    <property type="match status" value="1"/>
</dbReference>
<evidence type="ECO:0000313" key="6">
    <source>
        <dbReference type="EMBL" id="KAK9803015.1"/>
    </source>
</evidence>
<comment type="caution">
    <text evidence="6">The sequence shown here is derived from an EMBL/GenBank/DDBJ whole genome shotgun (WGS) entry which is preliminary data.</text>
</comment>
<dbReference type="SMART" id="SM01411">
    <property type="entry name" value="Ephrin_rec_like"/>
    <property type="match status" value="2"/>
</dbReference>
<dbReference type="PANTHER" id="PTHR46967:SF1">
    <property type="entry name" value="KERATIN-ASSOCIATED PROTEIN 16-1-LIKE"/>
    <property type="match status" value="1"/>
</dbReference>
<dbReference type="Pfam" id="PF07699">
    <property type="entry name" value="Ephrin_rec_like"/>
    <property type="match status" value="1"/>
</dbReference>
<feature type="chain" id="PRO_5043519857" description="Tyrosine-protein kinase ephrin type A/B receptor-like domain-containing protein" evidence="3">
    <location>
        <begin position="21"/>
        <end position="1443"/>
    </location>
</feature>
<organism evidence="6 7">
    <name type="scientific">[Myrmecia] bisecta</name>
    <dbReference type="NCBI Taxonomy" id="41462"/>
    <lineage>
        <taxon>Eukaryota</taxon>
        <taxon>Viridiplantae</taxon>
        <taxon>Chlorophyta</taxon>
        <taxon>core chlorophytes</taxon>
        <taxon>Trebouxiophyceae</taxon>
        <taxon>Trebouxiales</taxon>
        <taxon>Trebouxiaceae</taxon>
        <taxon>Myrmecia</taxon>
    </lineage>
</organism>
<dbReference type="Gene3D" id="2.10.50.10">
    <property type="entry name" value="Tumor Necrosis Factor Receptor, subunit A, domain 2"/>
    <property type="match status" value="1"/>
</dbReference>
<dbReference type="InterPro" id="IPR013783">
    <property type="entry name" value="Ig-like_fold"/>
</dbReference>
<feature type="domain" description="Tyrosine-protein kinase ephrin type A/B receptor-like" evidence="5">
    <location>
        <begin position="1138"/>
        <end position="1182"/>
    </location>
</feature>
<evidence type="ECO:0000256" key="1">
    <source>
        <dbReference type="SAM" id="MobiDB-lite"/>
    </source>
</evidence>
<evidence type="ECO:0000313" key="7">
    <source>
        <dbReference type="Proteomes" id="UP001489004"/>
    </source>
</evidence>
<dbReference type="EMBL" id="JALJOR010000025">
    <property type="protein sequence ID" value="KAK9803015.1"/>
    <property type="molecule type" value="Genomic_DNA"/>
</dbReference>
<dbReference type="InterPro" id="IPR002909">
    <property type="entry name" value="IPT_dom"/>
</dbReference>
<evidence type="ECO:0008006" key="8">
    <source>
        <dbReference type="Google" id="ProtNLM"/>
    </source>
</evidence>
<dbReference type="PANTHER" id="PTHR46967">
    <property type="entry name" value="INSULIN-LIKE GROWTH FACTOR BINDING PROTEIN,N-TERMINAL"/>
    <property type="match status" value="1"/>
</dbReference>
<keyword evidence="2" id="KW-1133">Transmembrane helix</keyword>
<dbReference type="InterPro" id="IPR014756">
    <property type="entry name" value="Ig_E-set"/>
</dbReference>
<accession>A0AAW1P391</accession>
<proteinExistence type="predicted"/>
<feature type="transmembrane region" description="Helical" evidence="2">
    <location>
        <begin position="1343"/>
        <end position="1363"/>
    </location>
</feature>
<gene>
    <name evidence="6" type="ORF">WJX72_000035</name>
</gene>
<sequence length="1443" mass="149720">MERPALWALCCALLCLDARSQEVAPASATSQQVADASKVLSSTGTVRYGGSVTLAGTVVSSVAGCPTPEGRALVTVNFANLPANFSALEVRCQFLPRQVVESATAKQALARNGTYALASGPAALVQFVNKVLQAQSVVATVEPVVSLESSMRFESSEFAVSCLMPNFPQPMVPVVLGVVRGGADFPGSILLAGNLATQSSMVRMAVHQASPLAGPAEGGTRVVIQGAGFQDASNSSDLSPMSCVFSNGTASTSVRASVQSSSHATCISPPWLTYSEDLIQLNISAGGCQTAYSFGYYLHPLIRAVAPTTGPRYGSFEATLMLQDSLQLLNSSSGVNISPLVRISGAAADGSDLLLPAALVLNGSALQVQTPNGSQPLTAGKHALSVSLNRQQFSSPLPRQEAFLAIQGPTVSMSEPYVQYDGQSTVVTFGVELQGSNALPVTVDLGLSQRSLISTGTVRTGQAQVQLSMQSVLWPAGDSGPRNVSLVVTDSGPDGLSLGALIVTLSNATNADLDLQRATTLVSAVPAPDLRVSFEAAPNQVAYRNDSVVLPINITNARIRIPAVIGYQLVSLTADPLDYIPPVNRSGLLAWDMDPGSVLNLTVPVDWDQVPFQAEYRIGLEFAGTWNTAGVAQQANLTAVHLFGVRPGQCPPGTVRKAAAAADAGAAPRNATALGPAPPAAEDARLGAIIVRGHNGTMFDLSSQFQPDIAEYGMMVPETFNNATLCLRPIQDASLVEVYGPDGSTMPMLGAANRRRLLGAAASAKAKDEATAAAAAKAIRSPAAAAVNASLVCQKHAWVLPLAAGQNAFTIKVTAPAWAGQAPAAGPSSALKLSPQPVNLASVSPPSPAAALAKSPAQIDNSTEHDLYMLSVVRLADASHAELALLNVTEGDAVFAVCGDGSASHPYTPPTHPHTSSRDGGVLVPCAPNMPIHLNVSYETDWVALHPGLRFPQVQGIRVEVWDQVLSQGGDVSADQMADTTAALQTRQNQDFLPAAIILGLTPGTPVKVPIVVVAEDGVTSLRYYVYILRAEDPSGNSTLGAALSAAGSVLSAAEGNSTLSIVHATSTNGAQDMLIDLTADEPLPLGWPVPPSHSPECSVCPAGWAATTVDAARCQLCSPGSYAAAPQSPACALCLAGSYAANWGSTHCPHCIIGTYSPYQGSRLCTMCPDNMTNHEDGSSNCAIPVQPGTNLTIRYAVIISFGVFFNGTTLDEIATRVGVNATSEAVLEHLIRADTANAFNISQGDVEVTGISQVARRLLYVNVTATLGVDVPPGASEDDIKTALEVANLSADDPIAMLSKNPDKFFGRTTKALDVTASSDGSGATRLQSRPTLLGGGSQDLAWWAILLIVLGALIVCGGFLRIWRRRSKRFYAAVIERLSPGRASWRRSAGADGEGANDVGPANPSSGGLISRFKALKPGEAAAQPIIADAQYSDGTTRAR</sequence>
<evidence type="ECO:0000259" key="5">
    <source>
        <dbReference type="Pfam" id="PF07699"/>
    </source>
</evidence>
<dbReference type="InterPro" id="IPR009030">
    <property type="entry name" value="Growth_fac_rcpt_cys_sf"/>
</dbReference>
<keyword evidence="3" id="KW-0732">Signal</keyword>
<feature type="domain" description="IPT/TIG" evidence="4">
    <location>
        <begin position="208"/>
        <end position="291"/>
    </location>
</feature>
<name>A0AAW1P391_9CHLO</name>
<keyword evidence="7" id="KW-1185">Reference proteome</keyword>
<dbReference type="CDD" id="cd00102">
    <property type="entry name" value="IPT"/>
    <property type="match status" value="1"/>
</dbReference>
<dbReference type="Proteomes" id="UP001489004">
    <property type="component" value="Unassembled WGS sequence"/>
</dbReference>
<protein>
    <recommendedName>
        <fullName evidence="8">Tyrosine-protein kinase ephrin type A/B receptor-like domain-containing protein</fullName>
    </recommendedName>
</protein>
<keyword evidence="2" id="KW-0472">Membrane</keyword>